<evidence type="ECO:0000256" key="1">
    <source>
        <dbReference type="ARBA" id="ARBA00004496"/>
    </source>
</evidence>
<dbReference type="InterPro" id="IPR008876">
    <property type="entry name" value="TraY"/>
</dbReference>
<protein>
    <recommendedName>
        <fullName evidence="3">Relaxosome protein TraY</fullName>
    </recommendedName>
</protein>
<dbReference type="RefSeq" id="WP_001352842.1">
    <property type="nucleotide sequence ID" value="NZ_CANDXR010000003.1"/>
</dbReference>
<geneLocation type="plasmid" evidence="7">
    <name>pKP12226</name>
</geneLocation>
<dbReference type="AlphaFoldDB" id="A0A0D3RK65"/>
<comment type="subcellular location">
    <subcellularLocation>
        <location evidence="1">Cytoplasm</location>
    </subcellularLocation>
</comment>
<reference evidence="7" key="1">
    <citation type="journal article" date="2015" name="Antimicrob. Agents Chemother.">
        <title>A Plasmid Bearing the blaCTX-M-15 Gene and Phage P1-Like Sequences from a Sequence Type 11 Klebsiella pneumoniae Isolate.</title>
        <authorList>
            <person name="Shin J."/>
            <person name="Ko K.S."/>
        </authorList>
    </citation>
    <scope>NUCLEOTIDE SEQUENCE</scope>
    <source>
        <strain evidence="7">ST11</strain>
        <plasmid evidence="7">pKP12226</plasmid>
    </source>
</reference>
<dbReference type="GO" id="GO:0003677">
    <property type="term" value="F:DNA binding"/>
    <property type="evidence" value="ECO:0007669"/>
    <property type="project" value="UniProtKB-KW"/>
</dbReference>
<name>A0A0D3RK65_KLEPN</name>
<evidence type="ECO:0000256" key="5">
    <source>
        <dbReference type="ARBA" id="ARBA00022971"/>
    </source>
</evidence>
<keyword evidence="6" id="KW-0238">DNA-binding</keyword>
<keyword evidence="5" id="KW-0184">Conjugation</keyword>
<evidence type="ECO:0000256" key="3">
    <source>
        <dbReference type="ARBA" id="ARBA00020541"/>
    </source>
</evidence>
<gene>
    <name evidence="7" type="primary">traY</name>
</gene>
<evidence type="ECO:0000256" key="6">
    <source>
        <dbReference type="ARBA" id="ARBA00023125"/>
    </source>
</evidence>
<dbReference type="GO" id="GO:0005737">
    <property type="term" value="C:cytoplasm"/>
    <property type="evidence" value="ECO:0007669"/>
    <property type="project" value="UniProtKB-SubCell"/>
</dbReference>
<dbReference type="Pfam" id="PF05509">
    <property type="entry name" value="TraY"/>
    <property type="match status" value="1"/>
</dbReference>
<keyword evidence="7" id="KW-0614">Plasmid</keyword>
<dbReference type="EMBL" id="KP453775">
    <property type="protein sequence ID" value="AJS10129.1"/>
    <property type="molecule type" value="Genomic_DNA"/>
</dbReference>
<evidence type="ECO:0000313" key="7">
    <source>
        <dbReference type="EMBL" id="AJS10129.1"/>
    </source>
</evidence>
<sequence length="71" mass="8117">MSRGRTRAAPGNKVLLILDETTNQKLLAARDRSGRTKTNEVFIRLKDHLNRFPDFYNASLVKEEAESIDDI</sequence>
<proteinExistence type="inferred from homology"/>
<evidence type="ECO:0000256" key="2">
    <source>
        <dbReference type="ARBA" id="ARBA00007183"/>
    </source>
</evidence>
<evidence type="ECO:0000256" key="4">
    <source>
        <dbReference type="ARBA" id="ARBA00022490"/>
    </source>
</evidence>
<dbReference type="NCBIfam" id="NF010300">
    <property type="entry name" value="PRK13740.1-1"/>
    <property type="match status" value="1"/>
</dbReference>
<keyword evidence="4" id="KW-0963">Cytoplasm</keyword>
<accession>A0A0D3RK65</accession>
<organism evidence="7">
    <name type="scientific">Klebsiella pneumoniae</name>
    <dbReference type="NCBI Taxonomy" id="573"/>
    <lineage>
        <taxon>Bacteria</taxon>
        <taxon>Pseudomonadati</taxon>
        <taxon>Pseudomonadota</taxon>
        <taxon>Gammaproteobacteria</taxon>
        <taxon>Enterobacterales</taxon>
        <taxon>Enterobacteriaceae</taxon>
        <taxon>Klebsiella/Raoultella group</taxon>
        <taxon>Klebsiella</taxon>
        <taxon>Klebsiella pneumoniae complex</taxon>
    </lineage>
</organism>
<comment type="similarity">
    <text evidence="2">Belongs to the TraY family.</text>
</comment>